<evidence type="ECO:0000313" key="4">
    <source>
        <dbReference type="Ensembl" id="ENSNBRP00000024304.1"/>
    </source>
</evidence>
<dbReference type="InterPro" id="IPR011009">
    <property type="entry name" value="Kinase-like_dom_sf"/>
</dbReference>
<organism evidence="4 5">
    <name type="scientific">Neolamprologus brichardi</name>
    <name type="common">Fairy cichlid</name>
    <name type="synonym">Lamprologus brichardi</name>
    <dbReference type="NCBI Taxonomy" id="32507"/>
    <lineage>
        <taxon>Eukaryota</taxon>
        <taxon>Metazoa</taxon>
        <taxon>Chordata</taxon>
        <taxon>Craniata</taxon>
        <taxon>Vertebrata</taxon>
        <taxon>Euteleostomi</taxon>
        <taxon>Actinopterygii</taxon>
        <taxon>Neopterygii</taxon>
        <taxon>Teleostei</taxon>
        <taxon>Neoteleostei</taxon>
        <taxon>Acanthomorphata</taxon>
        <taxon>Ovalentaria</taxon>
        <taxon>Cichlomorphae</taxon>
        <taxon>Cichliformes</taxon>
        <taxon>Cichlidae</taxon>
        <taxon>African cichlids</taxon>
        <taxon>Pseudocrenilabrinae</taxon>
        <taxon>Lamprologini</taxon>
        <taxon>Neolamprologus</taxon>
    </lineage>
</organism>
<name>A0A3Q4N113_NEOBR</name>
<keyword evidence="5" id="KW-1185">Reference proteome</keyword>
<dbReference type="InterPro" id="IPR017441">
    <property type="entry name" value="Protein_kinase_ATP_BS"/>
</dbReference>
<dbReference type="Bgee" id="ENSNBRG00000018371">
    <property type="expression patterns" value="Expressed in brain and 4 other cell types or tissues"/>
</dbReference>
<keyword evidence="1" id="KW-0067">ATP-binding</keyword>
<dbReference type="FunFam" id="3.30.200.20:FF:000051">
    <property type="entry name" value="Peripheral plasma membrane protein CASK isoform B"/>
    <property type="match status" value="1"/>
</dbReference>
<accession>A0A3Q4N113</accession>
<protein>
    <submittedName>
        <fullName evidence="4">Calcium/calmodulin-dependent protein kinase type II subunit alpha-like</fullName>
    </submittedName>
</protein>
<dbReference type="PROSITE" id="PS00107">
    <property type="entry name" value="PROTEIN_KINASE_ATP"/>
    <property type="match status" value="1"/>
</dbReference>
<dbReference type="Gene3D" id="3.30.200.20">
    <property type="entry name" value="Phosphorylase Kinase, domain 1"/>
    <property type="match status" value="1"/>
</dbReference>
<dbReference type="PANTHER" id="PTHR24347">
    <property type="entry name" value="SERINE/THREONINE-PROTEIN KINASE"/>
    <property type="match status" value="1"/>
</dbReference>
<sequence>MATVICTRFTEEYQLYEELGKGAFSVVRRCVKVLSGQEYAAKIINTKKLSARDHQKLDREARICRLLKHPNIGAAAVGGSSLSADPHTETSKKQTVCSMESKQTHRRQSDVQI</sequence>
<dbReference type="Ensembl" id="ENSNBRT00000024939.1">
    <property type="protein sequence ID" value="ENSNBRP00000024304.1"/>
    <property type="gene ID" value="ENSNBRG00000018371.1"/>
</dbReference>
<dbReference type="SUPFAM" id="SSF56112">
    <property type="entry name" value="Protein kinase-like (PK-like)"/>
    <property type="match status" value="1"/>
</dbReference>
<feature type="region of interest" description="Disordered" evidence="2">
    <location>
        <begin position="76"/>
        <end position="113"/>
    </location>
</feature>
<evidence type="ECO:0000256" key="1">
    <source>
        <dbReference type="PROSITE-ProRule" id="PRU10141"/>
    </source>
</evidence>
<dbReference type="GO" id="GO:0005524">
    <property type="term" value="F:ATP binding"/>
    <property type="evidence" value="ECO:0007669"/>
    <property type="project" value="UniProtKB-UniRule"/>
</dbReference>
<dbReference type="Proteomes" id="UP000261580">
    <property type="component" value="Unassembled WGS sequence"/>
</dbReference>
<dbReference type="GeneTree" id="ENSGT00940000159769"/>
<dbReference type="Pfam" id="PF00069">
    <property type="entry name" value="Pkinase"/>
    <property type="match status" value="1"/>
</dbReference>
<dbReference type="AlphaFoldDB" id="A0A3Q4N113"/>
<evidence type="ECO:0000313" key="5">
    <source>
        <dbReference type="Proteomes" id="UP000261580"/>
    </source>
</evidence>
<feature type="binding site" evidence="1">
    <location>
        <position position="42"/>
    </location>
    <ligand>
        <name>ATP</name>
        <dbReference type="ChEBI" id="CHEBI:30616"/>
    </ligand>
</feature>
<proteinExistence type="predicted"/>
<dbReference type="PROSITE" id="PS50011">
    <property type="entry name" value="PROTEIN_KINASE_DOM"/>
    <property type="match status" value="1"/>
</dbReference>
<evidence type="ECO:0000259" key="3">
    <source>
        <dbReference type="PROSITE" id="PS50011"/>
    </source>
</evidence>
<dbReference type="InterPro" id="IPR000719">
    <property type="entry name" value="Prot_kinase_dom"/>
</dbReference>
<dbReference type="GO" id="GO:0004672">
    <property type="term" value="F:protein kinase activity"/>
    <property type="evidence" value="ECO:0007669"/>
    <property type="project" value="InterPro"/>
</dbReference>
<feature type="domain" description="Protein kinase" evidence="3">
    <location>
        <begin position="13"/>
        <end position="113"/>
    </location>
</feature>
<reference evidence="4" key="2">
    <citation type="submission" date="2025-09" db="UniProtKB">
        <authorList>
            <consortium name="Ensembl"/>
        </authorList>
    </citation>
    <scope>IDENTIFICATION</scope>
</reference>
<keyword evidence="1" id="KW-0547">Nucleotide-binding</keyword>
<evidence type="ECO:0000256" key="2">
    <source>
        <dbReference type="SAM" id="MobiDB-lite"/>
    </source>
</evidence>
<reference evidence="4" key="1">
    <citation type="submission" date="2025-08" db="UniProtKB">
        <authorList>
            <consortium name="Ensembl"/>
        </authorList>
    </citation>
    <scope>IDENTIFICATION</scope>
</reference>